<protein>
    <recommendedName>
        <fullName evidence="1">RiboL-PSP-HEPN domain-containing protein</fullName>
    </recommendedName>
</protein>
<dbReference type="AlphaFoldDB" id="A0A1G7RM14"/>
<dbReference type="InterPro" id="IPR041519">
    <property type="entry name" value="HEPN_RiboL-PSP"/>
</dbReference>
<dbReference type="Proteomes" id="UP000198641">
    <property type="component" value="Unassembled WGS sequence"/>
</dbReference>
<evidence type="ECO:0000313" key="3">
    <source>
        <dbReference type="Proteomes" id="UP000198641"/>
    </source>
</evidence>
<dbReference type="OrthoDB" id="7054269at2"/>
<dbReference type="EMBL" id="FNCI01000004">
    <property type="protein sequence ID" value="SDG11811.1"/>
    <property type="molecule type" value="Genomic_DNA"/>
</dbReference>
<reference evidence="2 3" key="1">
    <citation type="submission" date="2016-10" db="EMBL/GenBank/DDBJ databases">
        <authorList>
            <person name="de Groot N.N."/>
        </authorList>
    </citation>
    <scope>NUCLEOTIDE SEQUENCE [LARGE SCALE GENOMIC DNA]</scope>
    <source>
        <strain evidence="2 3">BH539</strain>
    </source>
</reference>
<evidence type="ECO:0000313" key="2">
    <source>
        <dbReference type="EMBL" id="SDG11811.1"/>
    </source>
</evidence>
<dbReference type="RefSeq" id="WP_139172576.1">
    <property type="nucleotide sequence ID" value="NZ_FNCI01000004.1"/>
</dbReference>
<gene>
    <name evidence="2" type="ORF">SAMN05216571_104349</name>
</gene>
<proteinExistence type="predicted"/>
<sequence length="312" mass="34739">MAVQFRRDFISHFNNFKQALSLDPVSTVSLPSNGSSKLLRNGLAVVGFTALEDFIKNRFSVAFEEIAQTRVTFDELPEKIQKAVTYEAVSSIEHQISIRKHLEHSDKLDFIQSEAEKIASTSNERGFKLTGYAFGFGKSNVSGTDVKEALNCFHVKNPWEVMTSIAQVIGLVSLPLSNSYQNASNRRHKAAHVAQADTPYSDLENYVGEAISIAISIDIVVGRCVSKISQIDQDYLSGDRSKRLGEEDFPFYLVKKVRGHWKAYLSSNLDRAKATGREKSEVVTRAEVLATGLDAALVVFDESGDVEDWYFP</sequence>
<dbReference type="STRING" id="284577.SAMN05216571_104349"/>
<feature type="domain" description="RiboL-PSP-HEPN" evidence="1">
    <location>
        <begin position="23"/>
        <end position="220"/>
    </location>
</feature>
<evidence type="ECO:0000259" key="1">
    <source>
        <dbReference type="Pfam" id="PF18735"/>
    </source>
</evidence>
<name>A0A1G7RM14_9GAMM</name>
<dbReference type="Pfam" id="PF18735">
    <property type="entry name" value="HEPN_RiboL-PSP"/>
    <property type="match status" value="1"/>
</dbReference>
<keyword evidence="3" id="KW-1185">Reference proteome</keyword>
<accession>A0A1G7RM14</accession>
<organism evidence="2 3">
    <name type="scientific">Onishia taeanensis</name>
    <dbReference type="NCBI Taxonomy" id="284577"/>
    <lineage>
        <taxon>Bacteria</taxon>
        <taxon>Pseudomonadati</taxon>
        <taxon>Pseudomonadota</taxon>
        <taxon>Gammaproteobacteria</taxon>
        <taxon>Oceanospirillales</taxon>
        <taxon>Halomonadaceae</taxon>
        <taxon>Onishia</taxon>
    </lineage>
</organism>